<proteinExistence type="predicted"/>
<sequence>MEVVVSIIKKRVILPCTLIAALLIYFYALYHASPLAKDFPVPVSAKLSKSSNDKAFEEYSRSLASEEDGLPAAYLPATLELGENRSDGALTHANQAKIYLYPLNEKILFFIDFTEKVALFSFWGV</sequence>
<name>A0ACD4RFK4_9BACI</name>
<organism evidence="1 2">
    <name type="scientific">Metabacillus hrfriensis</name>
    <dbReference type="NCBI Taxonomy" id="3048891"/>
    <lineage>
        <taxon>Bacteria</taxon>
        <taxon>Bacillati</taxon>
        <taxon>Bacillota</taxon>
        <taxon>Bacilli</taxon>
        <taxon>Bacillales</taxon>
        <taxon>Bacillaceae</taxon>
        <taxon>Metabacillus</taxon>
    </lineage>
</organism>
<dbReference type="Proteomes" id="UP001226091">
    <property type="component" value="Chromosome"/>
</dbReference>
<dbReference type="EMBL" id="CP126116">
    <property type="protein sequence ID" value="WHZ59272.1"/>
    <property type="molecule type" value="Genomic_DNA"/>
</dbReference>
<evidence type="ECO:0000313" key="2">
    <source>
        <dbReference type="Proteomes" id="UP001226091"/>
    </source>
</evidence>
<evidence type="ECO:0000313" key="1">
    <source>
        <dbReference type="EMBL" id="WHZ59272.1"/>
    </source>
</evidence>
<gene>
    <name evidence="1" type="ORF">QLQ22_08085</name>
</gene>
<reference evidence="2" key="1">
    <citation type="journal article" date="2025" name="Aquaculture">
        <title>Assessment of the bioflocculant production and safety properties of Metabacillus hrfriensis sp. nov. based on phenotypic and whole-genome sequencing analysis.</title>
        <authorList>
            <person name="Zhang R."/>
            <person name="Zhao Z."/>
            <person name="Luo L."/>
            <person name="Wang S."/>
            <person name="Guo K."/>
            <person name="Xu W."/>
        </authorList>
    </citation>
    <scope>NUCLEOTIDE SEQUENCE [LARGE SCALE GENOMIC DNA]</scope>
    <source>
        <strain evidence="2">CT-WN-B3</strain>
    </source>
</reference>
<protein>
    <submittedName>
        <fullName evidence="1">Uncharacterized protein</fullName>
    </submittedName>
</protein>
<keyword evidence="2" id="KW-1185">Reference proteome</keyword>
<accession>A0ACD4RFK4</accession>